<accession>X8JKB2</accession>
<dbReference type="AlphaFoldDB" id="X8JKB2"/>
<comment type="caution">
    <text evidence="2">The sequence shown here is derived from an EMBL/GenBank/DDBJ whole genome shotgun (WGS) entry which is preliminary data.</text>
</comment>
<organism evidence="2 3">
    <name type="scientific">Rhizoctonia solani AG-3 Rhs1AP</name>
    <dbReference type="NCBI Taxonomy" id="1086054"/>
    <lineage>
        <taxon>Eukaryota</taxon>
        <taxon>Fungi</taxon>
        <taxon>Dikarya</taxon>
        <taxon>Basidiomycota</taxon>
        <taxon>Agaricomycotina</taxon>
        <taxon>Agaricomycetes</taxon>
        <taxon>Cantharellales</taxon>
        <taxon>Ceratobasidiaceae</taxon>
        <taxon>Rhizoctonia</taxon>
    </lineage>
</organism>
<feature type="region of interest" description="Disordered" evidence="1">
    <location>
        <begin position="122"/>
        <end position="184"/>
    </location>
</feature>
<reference evidence="3" key="1">
    <citation type="journal article" date="2014" name="Genome Announc.">
        <title>Draft genome sequence of the plant-pathogenic soil fungus Rhizoctonia solani anastomosis group 3 strain Rhs1AP.</title>
        <authorList>
            <person name="Cubeta M.A."/>
            <person name="Thomas E."/>
            <person name="Dean R.A."/>
            <person name="Jabaji S."/>
            <person name="Neate S.M."/>
            <person name="Tavantzis S."/>
            <person name="Toda T."/>
            <person name="Vilgalys R."/>
            <person name="Bharathan N."/>
            <person name="Fedorova-Abrams N."/>
            <person name="Pakala S.B."/>
            <person name="Pakala S.M."/>
            <person name="Zafar N."/>
            <person name="Joardar V."/>
            <person name="Losada L."/>
            <person name="Nierman W.C."/>
        </authorList>
    </citation>
    <scope>NUCLEOTIDE SEQUENCE [LARGE SCALE GENOMIC DNA]</scope>
    <source>
        <strain evidence="3">AG-3</strain>
    </source>
</reference>
<dbReference type="InterPro" id="IPR004242">
    <property type="entry name" value="Transposase_21"/>
</dbReference>
<feature type="region of interest" description="Disordered" evidence="1">
    <location>
        <begin position="207"/>
        <end position="290"/>
    </location>
</feature>
<sequence length="1021" mass="115101">MHLEAPAEIEMDINHLQHQALSPTAAPSPPALDRHPASRSIDHDYFAHLLNSPQGSLELDLAPSPGSVPRLSAARPRSFFMRTPSPIANDPNVNLQMLSPFGGVDNLSYPDFWSPPVFPSPPAVGSQYSPGSQHSELVLSPPALPPSQSPIPPALRLSQAPTPFQSSQHSRSSSVSSGLANEPIHFADPIDDERFYRDLLDEHLIALPPPRQCNNPGHASAEPAEDYYRSSDDEDEEELGPNPNGSPPRANSPEPAVPAAFDAGANPPAIDDPEPNNPDEPDGPNDKPFAAFAEPARLRNIYIRTYVPSVFAGATKKDTHSTLENIRLALEDAADTGDLPQHIQDVLPKMAQTVRSLRHRLGVDTDDILQTYTLCTVCGKRYSADFIKNANTPDCPRLIGDERCGNPLFTETVLKSGKRIRKPVKSYPCLSIKLALERLLARPGMKETMRGWKQPGHDDQGLQEPSTRQEWLDLMPEDRCFGDMHEAWGWRSQHARMTREYNFQEGKYHDLEPEDGPVSLVSLPNGLGLTIFFDGVQAHEHQKYEVQAVYITVNNIPSHLRTLIENIMLVIVIPGPNQPTAYELDQILEPLVDELLELEQGVEMQVYDQNTRQMVRETVHARLSLGVLDYIARLKLTGHAGVASENHFCLYCVKKLSQLSVRDGYQNIDLRNPSTHLQHKHEWLRAQGNPIEQERLRKRYGTIFTELDRLPGCRQHSRAQVEFAQQLLWRVNTSFVDMNVPLPPTAHLLMHVEEHIQKYGSLYGTSTNAFERANKVLVNINNNGHGGGCMEETMARGFLQRADFFRLIRHMQAIQNPTRDDTATIEVMLRAVRNAPEHEVQRALLDQVLAERIWFPSVSAKVDLNDEEHRPYTQILFDYCAAQLDGYAFYSHVHHAGFRFGSDLHYRGKSSRYGYVREGLDGRTPALMKMIYEVHLVTPNNNLEQKITCAIVQRFVPPEHRPRFPWHHWYVIAHQPTLQDPEAIPIDHLVGVFALSDIIMAGRHYWLTFSMDHSEPEPLED</sequence>
<dbReference type="EMBL" id="JATN01000315">
    <property type="protein sequence ID" value="EUC63661.1"/>
    <property type="molecule type" value="Genomic_DNA"/>
</dbReference>
<name>X8JKB2_9AGAM</name>
<dbReference type="Pfam" id="PF02992">
    <property type="entry name" value="Transposase_21"/>
    <property type="match status" value="1"/>
</dbReference>
<feature type="non-terminal residue" evidence="2">
    <location>
        <position position="1021"/>
    </location>
</feature>
<feature type="compositionally biased region" description="Acidic residues" evidence="1">
    <location>
        <begin position="271"/>
        <end position="283"/>
    </location>
</feature>
<feature type="compositionally biased region" description="Pro residues" evidence="1">
    <location>
        <begin position="142"/>
        <end position="153"/>
    </location>
</feature>
<evidence type="ECO:0000313" key="3">
    <source>
        <dbReference type="Proteomes" id="UP000030108"/>
    </source>
</evidence>
<dbReference type="Proteomes" id="UP000030108">
    <property type="component" value="Unassembled WGS sequence"/>
</dbReference>
<evidence type="ECO:0000313" key="2">
    <source>
        <dbReference type="EMBL" id="EUC63661.1"/>
    </source>
</evidence>
<feature type="compositionally biased region" description="Low complexity" evidence="1">
    <location>
        <begin position="166"/>
        <end position="177"/>
    </location>
</feature>
<dbReference type="OrthoDB" id="3248986at2759"/>
<evidence type="ECO:0000256" key="1">
    <source>
        <dbReference type="SAM" id="MobiDB-lite"/>
    </source>
</evidence>
<gene>
    <name evidence="2" type="ORF">RSOL_515140</name>
</gene>
<protein>
    <submittedName>
        <fullName evidence="2">Transposase family Tnp2 protein</fullName>
    </submittedName>
</protein>
<proteinExistence type="predicted"/>